<dbReference type="OrthoDB" id="3701077at2"/>
<keyword evidence="3 5" id="KW-1133">Transmembrane helix</keyword>
<evidence type="ECO:0000256" key="5">
    <source>
        <dbReference type="SAM" id="Phobius"/>
    </source>
</evidence>
<organism evidence="7 8">
    <name type="scientific">Mycolicibacterium mucogenicum</name>
    <name type="common">Mycobacterium mucogenicum</name>
    <dbReference type="NCBI Taxonomy" id="56689"/>
    <lineage>
        <taxon>Bacteria</taxon>
        <taxon>Bacillati</taxon>
        <taxon>Actinomycetota</taxon>
        <taxon>Actinomycetes</taxon>
        <taxon>Mycobacteriales</taxon>
        <taxon>Mycobacteriaceae</taxon>
        <taxon>Mycolicibacterium</taxon>
    </lineage>
</organism>
<proteinExistence type="predicted"/>
<accession>A0A1A0MYE1</accession>
<evidence type="ECO:0000256" key="4">
    <source>
        <dbReference type="ARBA" id="ARBA00023136"/>
    </source>
</evidence>
<keyword evidence="2 5" id="KW-0812">Transmembrane</keyword>
<evidence type="ECO:0000256" key="2">
    <source>
        <dbReference type="ARBA" id="ARBA00022692"/>
    </source>
</evidence>
<comment type="caution">
    <text evidence="7">The sequence shown here is derived from an EMBL/GenBank/DDBJ whole genome shotgun (WGS) entry which is preliminary data.</text>
</comment>
<sequence length="106" mass="11296">MTVAQDRGLQAERTALAWNRTALAIATSGVLVLLRNVDTFRVGHNATRIVLVAAVAVLAAVVCRIGASRRRQLAHGQYSGMRYLPAVGLAVIAEGVLVLMYLMPLG</sequence>
<dbReference type="InterPro" id="IPR003807">
    <property type="entry name" value="DUF202"/>
</dbReference>
<evidence type="ECO:0000256" key="1">
    <source>
        <dbReference type="ARBA" id="ARBA00004127"/>
    </source>
</evidence>
<evidence type="ECO:0000256" key="3">
    <source>
        <dbReference type="ARBA" id="ARBA00022989"/>
    </source>
</evidence>
<name>A0A1A0MYE1_MYCMU</name>
<dbReference type="RefSeq" id="WP_064857928.1">
    <property type="nucleotide sequence ID" value="NZ_LZSF01000054.1"/>
</dbReference>
<feature type="transmembrane region" description="Helical" evidence="5">
    <location>
        <begin position="17"/>
        <end position="34"/>
    </location>
</feature>
<keyword evidence="4 5" id="KW-0472">Membrane</keyword>
<evidence type="ECO:0000259" key="6">
    <source>
        <dbReference type="Pfam" id="PF02656"/>
    </source>
</evidence>
<reference evidence="7 8" key="1">
    <citation type="submission" date="2016-06" db="EMBL/GenBank/DDBJ databases">
        <authorList>
            <person name="Kjaerup R.B."/>
            <person name="Dalgaard T.S."/>
            <person name="Juul-Madsen H.R."/>
        </authorList>
    </citation>
    <scope>NUCLEOTIDE SEQUENCE [LARGE SCALE GENOMIC DNA]</scope>
    <source>
        <strain evidence="7 8">1199456.5</strain>
    </source>
</reference>
<comment type="subcellular location">
    <subcellularLocation>
        <location evidence="1">Endomembrane system</location>
        <topology evidence="1">Multi-pass membrane protein</topology>
    </subcellularLocation>
</comment>
<gene>
    <name evidence="7" type="ORF">A5642_12840</name>
</gene>
<dbReference type="EMBL" id="LZSF01000054">
    <property type="protein sequence ID" value="OBA90420.1"/>
    <property type="molecule type" value="Genomic_DNA"/>
</dbReference>
<feature type="domain" description="DUF202" evidence="6">
    <location>
        <begin position="6"/>
        <end position="69"/>
    </location>
</feature>
<protein>
    <recommendedName>
        <fullName evidence="6">DUF202 domain-containing protein</fullName>
    </recommendedName>
</protein>
<evidence type="ECO:0000313" key="7">
    <source>
        <dbReference type="EMBL" id="OBA90420.1"/>
    </source>
</evidence>
<feature type="transmembrane region" description="Helical" evidence="5">
    <location>
        <begin position="83"/>
        <end position="103"/>
    </location>
</feature>
<dbReference type="Pfam" id="PF02656">
    <property type="entry name" value="DUF202"/>
    <property type="match status" value="1"/>
</dbReference>
<dbReference type="Proteomes" id="UP000093962">
    <property type="component" value="Unassembled WGS sequence"/>
</dbReference>
<feature type="transmembrane region" description="Helical" evidence="5">
    <location>
        <begin position="46"/>
        <end position="63"/>
    </location>
</feature>
<dbReference type="GO" id="GO:0012505">
    <property type="term" value="C:endomembrane system"/>
    <property type="evidence" value="ECO:0007669"/>
    <property type="project" value="UniProtKB-SubCell"/>
</dbReference>
<evidence type="ECO:0000313" key="8">
    <source>
        <dbReference type="Proteomes" id="UP000093962"/>
    </source>
</evidence>
<dbReference type="AlphaFoldDB" id="A0A1A0MYE1"/>